<dbReference type="AlphaFoldDB" id="A0A0B8NUX1"/>
<organism evidence="1 2">
    <name type="scientific">Vibrio ishigakensis</name>
    <dbReference type="NCBI Taxonomy" id="1481914"/>
    <lineage>
        <taxon>Bacteria</taxon>
        <taxon>Pseudomonadati</taxon>
        <taxon>Pseudomonadota</taxon>
        <taxon>Gammaproteobacteria</taxon>
        <taxon>Vibrionales</taxon>
        <taxon>Vibrionaceae</taxon>
        <taxon>Vibrio</taxon>
    </lineage>
</organism>
<gene>
    <name evidence="1" type="ORF">JCM19231_4043</name>
</gene>
<dbReference type="EMBL" id="BBRZ01000023">
    <property type="protein sequence ID" value="GAM56097.1"/>
    <property type="molecule type" value="Genomic_DNA"/>
</dbReference>
<comment type="caution">
    <text evidence="1">The sequence shown here is derived from an EMBL/GenBank/DDBJ whole genome shotgun (WGS) entry which is preliminary data.</text>
</comment>
<proteinExistence type="predicted"/>
<keyword evidence="2" id="KW-1185">Reference proteome</keyword>
<reference evidence="1 2" key="1">
    <citation type="submission" date="2015-01" db="EMBL/GenBank/DDBJ databases">
        <title>Vibrio sp. C1 JCM 19231 whole genome shotgun sequence.</title>
        <authorList>
            <person name="Sawabe T."/>
            <person name="Meirelles P."/>
            <person name="Feng G."/>
            <person name="Sayaka M."/>
            <person name="Hattori M."/>
            <person name="Ohkuma M."/>
        </authorList>
    </citation>
    <scope>NUCLEOTIDE SEQUENCE [LARGE SCALE GENOMIC DNA]</scope>
    <source>
        <strain evidence="2">JCM 19231</strain>
    </source>
</reference>
<sequence>MKEYDKTSTYESTAVDDTHVGAVQIMTIMGLPKGSLAGSIPLTTKT</sequence>
<accession>A0A0B8NUX1</accession>
<name>A0A0B8NUX1_9VIBR</name>
<reference evidence="1 2" key="2">
    <citation type="submission" date="2015-01" db="EMBL/GenBank/DDBJ databases">
        <authorList>
            <consortium name="NBRP consortium"/>
            <person name="Sawabe T."/>
            <person name="Meirelles P."/>
            <person name="Feng G."/>
            <person name="Sayaka M."/>
            <person name="Hattori M."/>
            <person name="Ohkuma M."/>
        </authorList>
    </citation>
    <scope>NUCLEOTIDE SEQUENCE [LARGE SCALE GENOMIC DNA]</scope>
    <source>
        <strain evidence="2">JCM 19231</strain>
    </source>
</reference>
<protein>
    <submittedName>
        <fullName evidence="1">Uncharacterized protein</fullName>
    </submittedName>
</protein>
<dbReference type="Proteomes" id="UP000031671">
    <property type="component" value="Unassembled WGS sequence"/>
</dbReference>
<evidence type="ECO:0000313" key="2">
    <source>
        <dbReference type="Proteomes" id="UP000031671"/>
    </source>
</evidence>
<evidence type="ECO:0000313" key="1">
    <source>
        <dbReference type="EMBL" id="GAM56097.1"/>
    </source>
</evidence>